<sequence>MGSGHSMSNGAMNPKVPKEFFLVHKESKRNTLAPDHESNPWAFYSISPEQAKRFTKIREREGLIENDVLISQLLQTKRLLLFLLDSDIIQKGKKGYWVIMPSCYEIMNLLYQIATDYNLTKHGNNMN</sequence>
<proteinExistence type="predicted"/>
<accession>A0A9R1VIH8</accession>
<dbReference type="EMBL" id="NBSK02000005">
    <property type="protein sequence ID" value="KAJ0206668.1"/>
    <property type="molecule type" value="Genomic_DNA"/>
</dbReference>
<organism evidence="1 2">
    <name type="scientific">Lactuca sativa</name>
    <name type="common">Garden lettuce</name>
    <dbReference type="NCBI Taxonomy" id="4236"/>
    <lineage>
        <taxon>Eukaryota</taxon>
        <taxon>Viridiplantae</taxon>
        <taxon>Streptophyta</taxon>
        <taxon>Embryophyta</taxon>
        <taxon>Tracheophyta</taxon>
        <taxon>Spermatophyta</taxon>
        <taxon>Magnoliopsida</taxon>
        <taxon>eudicotyledons</taxon>
        <taxon>Gunneridae</taxon>
        <taxon>Pentapetalae</taxon>
        <taxon>asterids</taxon>
        <taxon>campanulids</taxon>
        <taxon>Asterales</taxon>
        <taxon>Asteraceae</taxon>
        <taxon>Cichorioideae</taxon>
        <taxon>Cichorieae</taxon>
        <taxon>Lactucinae</taxon>
        <taxon>Lactuca</taxon>
    </lineage>
</organism>
<dbReference type="AlphaFoldDB" id="A0A9R1VIH8"/>
<evidence type="ECO:0000313" key="1">
    <source>
        <dbReference type="EMBL" id="KAJ0206668.1"/>
    </source>
</evidence>
<dbReference type="Proteomes" id="UP000235145">
    <property type="component" value="Unassembled WGS sequence"/>
</dbReference>
<comment type="caution">
    <text evidence="1">The sequence shown here is derived from an EMBL/GenBank/DDBJ whole genome shotgun (WGS) entry which is preliminary data.</text>
</comment>
<name>A0A9R1VIH8_LACSA</name>
<evidence type="ECO:0000313" key="2">
    <source>
        <dbReference type="Proteomes" id="UP000235145"/>
    </source>
</evidence>
<protein>
    <submittedName>
        <fullName evidence="1">Uncharacterized protein</fullName>
    </submittedName>
</protein>
<keyword evidence="2" id="KW-1185">Reference proteome</keyword>
<gene>
    <name evidence="1" type="ORF">LSAT_V11C500283980</name>
</gene>
<reference evidence="1 2" key="1">
    <citation type="journal article" date="2017" name="Nat. Commun.">
        <title>Genome assembly with in vitro proximity ligation data and whole-genome triplication in lettuce.</title>
        <authorList>
            <person name="Reyes-Chin-Wo S."/>
            <person name="Wang Z."/>
            <person name="Yang X."/>
            <person name="Kozik A."/>
            <person name="Arikit S."/>
            <person name="Song C."/>
            <person name="Xia L."/>
            <person name="Froenicke L."/>
            <person name="Lavelle D.O."/>
            <person name="Truco M.J."/>
            <person name="Xia R."/>
            <person name="Zhu S."/>
            <person name="Xu C."/>
            <person name="Xu H."/>
            <person name="Xu X."/>
            <person name="Cox K."/>
            <person name="Korf I."/>
            <person name="Meyers B.C."/>
            <person name="Michelmore R.W."/>
        </authorList>
    </citation>
    <scope>NUCLEOTIDE SEQUENCE [LARGE SCALE GENOMIC DNA]</scope>
    <source>
        <strain evidence="2">cv. Salinas</strain>
        <tissue evidence="1">Seedlings</tissue>
    </source>
</reference>